<dbReference type="GO" id="GO:0005524">
    <property type="term" value="F:ATP binding"/>
    <property type="evidence" value="ECO:0007669"/>
    <property type="project" value="UniProtKB-KW"/>
</dbReference>
<name>A0AAN7YMQ7_9MYCE</name>
<dbReference type="SUPFAM" id="SSF55186">
    <property type="entry name" value="ThrRS/AlaRS common domain"/>
    <property type="match status" value="1"/>
</dbReference>
<comment type="caution">
    <text evidence="14">The sequence shown here is derived from an EMBL/GenBank/DDBJ whole genome shotgun (WGS) entry which is preliminary data.</text>
</comment>
<proteinExistence type="inferred from homology"/>
<dbReference type="Pfam" id="PF00587">
    <property type="entry name" value="tRNA-synt_2b"/>
    <property type="match status" value="1"/>
</dbReference>
<dbReference type="InterPro" id="IPR045864">
    <property type="entry name" value="aa-tRNA-synth_II/BPL/LPL"/>
</dbReference>
<evidence type="ECO:0000256" key="3">
    <source>
        <dbReference type="ARBA" id="ARBA00013163"/>
    </source>
</evidence>
<evidence type="ECO:0000256" key="11">
    <source>
        <dbReference type="ARBA" id="ARBA00049515"/>
    </source>
</evidence>
<dbReference type="AlphaFoldDB" id="A0AAN7YMQ7"/>
<dbReference type="NCBIfam" id="TIGR00418">
    <property type="entry name" value="thrS"/>
    <property type="match status" value="1"/>
</dbReference>
<dbReference type="Gene3D" id="3.30.980.10">
    <property type="entry name" value="Threonyl-trna Synthetase, Chain A, domain 2"/>
    <property type="match status" value="1"/>
</dbReference>
<feature type="domain" description="TGS" evidence="13">
    <location>
        <begin position="24"/>
        <end position="95"/>
    </location>
</feature>
<dbReference type="InterPro" id="IPR018163">
    <property type="entry name" value="Thr/Ala-tRNA-synth_IIc_edit"/>
</dbReference>
<dbReference type="CDD" id="cd01667">
    <property type="entry name" value="TGS_ThrRS"/>
    <property type="match status" value="1"/>
</dbReference>
<comment type="similarity">
    <text evidence="2">Belongs to the class-II aminoacyl-tRNA synthetase family.</text>
</comment>
<dbReference type="CDD" id="cd00771">
    <property type="entry name" value="ThrRS_core"/>
    <property type="match status" value="1"/>
</dbReference>
<evidence type="ECO:0000256" key="7">
    <source>
        <dbReference type="ARBA" id="ARBA00022840"/>
    </source>
</evidence>
<dbReference type="InterPro" id="IPR002314">
    <property type="entry name" value="aa-tRNA-synt_IIb"/>
</dbReference>
<dbReference type="InterPro" id="IPR012675">
    <property type="entry name" value="Beta-grasp_dom_sf"/>
</dbReference>
<keyword evidence="5" id="KW-0436">Ligase</keyword>
<dbReference type="InterPro" id="IPR002320">
    <property type="entry name" value="Thr-tRNA-ligase_IIa"/>
</dbReference>
<dbReference type="PROSITE" id="PS50862">
    <property type="entry name" value="AA_TRNA_LIGASE_II"/>
    <property type="match status" value="1"/>
</dbReference>
<keyword evidence="9" id="KW-0030">Aminoacyl-tRNA synthetase</keyword>
<evidence type="ECO:0000256" key="1">
    <source>
        <dbReference type="ARBA" id="ARBA00004496"/>
    </source>
</evidence>
<accession>A0AAN7YMQ7</accession>
<dbReference type="GO" id="GO:0006435">
    <property type="term" value="P:threonyl-tRNA aminoacylation"/>
    <property type="evidence" value="ECO:0007669"/>
    <property type="project" value="InterPro"/>
</dbReference>
<organism evidence="14 15">
    <name type="scientific">Dictyostelium firmibasis</name>
    <dbReference type="NCBI Taxonomy" id="79012"/>
    <lineage>
        <taxon>Eukaryota</taxon>
        <taxon>Amoebozoa</taxon>
        <taxon>Evosea</taxon>
        <taxon>Eumycetozoa</taxon>
        <taxon>Dictyostelia</taxon>
        <taxon>Dictyosteliales</taxon>
        <taxon>Dictyosteliaceae</taxon>
        <taxon>Dictyostelium</taxon>
    </lineage>
</organism>
<dbReference type="SUPFAM" id="SSF55681">
    <property type="entry name" value="Class II aaRS and biotin synthetases"/>
    <property type="match status" value="1"/>
</dbReference>
<gene>
    <name evidence="14" type="ORF">RB653_002097</name>
</gene>
<dbReference type="PANTHER" id="PTHR11451">
    <property type="entry name" value="THREONINE-TRNA LIGASE"/>
    <property type="match status" value="1"/>
</dbReference>
<dbReference type="EC" id="6.1.1.3" evidence="3"/>
<dbReference type="GO" id="GO:0005739">
    <property type="term" value="C:mitochondrion"/>
    <property type="evidence" value="ECO:0007669"/>
    <property type="project" value="TreeGrafter"/>
</dbReference>
<dbReference type="InterPro" id="IPR047246">
    <property type="entry name" value="ThrRS_anticodon"/>
</dbReference>
<reference evidence="14 15" key="1">
    <citation type="submission" date="2023-11" db="EMBL/GenBank/DDBJ databases">
        <title>Dfirmibasis_genome.</title>
        <authorList>
            <person name="Edelbroek B."/>
            <person name="Kjellin J."/>
            <person name="Jerlstrom-Hultqvist J."/>
            <person name="Soderbom F."/>
        </authorList>
    </citation>
    <scope>NUCLEOTIDE SEQUENCE [LARGE SCALE GENOMIC DNA]</scope>
    <source>
        <strain evidence="14 15">TNS-C-14</strain>
    </source>
</reference>
<evidence type="ECO:0000256" key="5">
    <source>
        <dbReference type="ARBA" id="ARBA00022598"/>
    </source>
</evidence>
<protein>
    <recommendedName>
        <fullName evidence="3">threonine--tRNA ligase</fullName>
        <ecNumber evidence="3">6.1.1.3</ecNumber>
    </recommendedName>
    <alternativeName>
        <fullName evidence="10">Threonyl-tRNA synthetase</fullName>
    </alternativeName>
</protein>
<keyword evidence="15" id="KW-1185">Reference proteome</keyword>
<sequence length="674" mass="78465">MSFLKLTKSIKRINFNQQINSINNKKYFSTIKTTSNVKLNDGRIMEFEDKQTPLTIANKINKTIGKQSILSRLNGNKLISMKDNIEMNGTDFSIEFLNFEEHPDARICFWNSSSLILARATLEHFKNENKEVKLMNFGHLVNAQTADNINQGTFYVDIFFEDKNQSIKESDINKIKKIMEYIVKRNDQFEHIIENNESIIKFGKEFKVIDKFLTIESSNSIVSLDLIKNSSVVGPSKEYSELQRIIGISFPTKDQMNNWIELQKIAALRDHRVIGKDQELFFFHPFSPGSCFFLPHGTKIYNKLLQFLRSEYRKRGYQEVISPNIYNQKLWETSGHWDNYKDNMFSFECDHTQYSLKPMNCPGHCLMYGHRARSHKELPMRIADFGVLHRNETHGSLSGLTRVRRFQQDDAHIFCTPDMIREEIKQCLDFMKYVYTIFNFTFHLELSTRPDSYLGELSVWEKAEQSLSHVLTEFCGDQWRINPGDGAFYGPKIDIHLKDANGKNHQCATIQLDFQLPIRFNLEYSGGSTSTSNEINSINRPVMIHRALFGSVERMMAILMEHTAGKWPFWLSPRQCIVIPVSNKFNQFAQEIQSKINLQGYDVDVDLNDSKLLPKKIREATISQYNYIIVVGQEEVDTNILNIRKRDSPEDNKQIKLSLDNLLSEFKLNIEQFK</sequence>
<dbReference type="HAMAP" id="MF_00184">
    <property type="entry name" value="Thr_tRNA_synth"/>
    <property type="match status" value="1"/>
</dbReference>
<keyword evidence="6" id="KW-0547">Nucleotide-binding</keyword>
<dbReference type="Gene3D" id="3.10.20.30">
    <property type="match status" value="1"/>
</dbReference>
<dbReference type="FunFam" id="3.30.930.10:FF:000019">
    <property type="entry name" value="Threonine--tRNA ligase"/>
    <property type="match status" value="1"/>
</dbReference>
<comment type="subcellular location">
    <subcellularLocation>
        <location evidence="1">Cytoplasm</location>
    </subcellularLocation>
</comment>
<evidence type="ECO:0000313" key="15">
    <source>
        <dbReference type="Proteomes" id="UP001344447"/>
    </source>
</evidence>
<evidence type="ECO:0000313" key="14">
    <source>
        <dbReference type="EMBL" id="KAK5577159.1"/>
    </source>
</evidence>
<dbReference type="CDD" id="cd00860">
    <property type="entry name" value="ThrRS_anticodon"/>
    <property type="match status" value="1"/>
</dbReference>
<dbReference type="PRINTS" id="PR01047">
    <property type="entry name" value="TRNASYNTHTHR"/>
</dbReference>
<dbReference type="PANTHER" id="PTHR11451:SF16">
    <property type="entry name" value="THREONINE--TRNA LIGASE 2, CYTOPLASMIC-RELATED"/>
    <property type="match status" value="1"/>
</dbReference>
<dbReference type="SUPFAM" id="SSF52954">
    <property type="entry name" value="Class II aaRS ABD-related"/>
    <property type="match status" value="1"/>
</dbReference>
<evidence type="ECO:0000259" key="12">
    <source>
        <dbReference type="PROSITE" id="PS50862"/>
    </source>
</evidence>
<dbReference type="Proteomes" id="UP001344447">
    <property type="component" value="Unassembled WGS sequence"/>
</dbReference>
<dbReference type="InterPro" id="IPR004095">
    <property type="entry name" value="TGS"/>
</dbReference>
<dbReference type="EMBL" id="JAVFKY010000004">
    <property type="protein sequence ID" value="KAK5577159.1"/>
    <property type="molecule type" value="Genomic_DNA"/>
</dbReference>
<dbReference type="GO" id="GO:0004829">
    <property type="term" value="F:threonine-tRNA ligase activity"/>
    <property type="evidence" value="ECO:0007669"/>
    <property type="project" value="UniProtKB-EC"/>
</dbReference>
<dbReference type="Pfam" id="PF03129">
    <property type="entry name" value="HGTP_anticodon"/>
    <property type="match status" value="1"/>
</dbReference>
<evidence type="ECO:0000256" key="8">
    <source>
        <dbReference type="ARBA" id="ARBA00022917"/>
    </source>
</evidence>
<dbReference type="Gene3D" id="3.40.50.800">
    <property type="entry name" value="Anticodon-binding domain"/>
    <property type="match status" value="1"/>
</dbReference>
<dbReference type="InterPro" id="IPR033728">
    <property type="entry name" value="ThrRS_core"/>
</dbReference>
<evidence type="ECO:0000256" key="9">
    <source>
        <dbReference type="ARBA" id="ARBA00023146"/>
    </source>
</evidence>
<evidence type="ECO:0000256" key="10">
    <source>
        <dbReference type="ARBA" id="ARBA00031900"/>
    </source>
</evidence>
<dbReference type="InterPro" id="IPR004154">
    <property type="entry name" value="Anticodon-bd"/>
</dbReference>
<dbReference type="InterPro" id="IPR006195">
    <property type="entry name" value="aa-tRNA-synth_II"/>
</dbReference>
<evidence type="ECO:0000256" key="2">
    <source>
        <dbReference type="ARBA" id="ARBA00008226"/>
    </source>
</evidence>
<dbReference type="Gene3D" id="3.30.930.10">
    <property type="entry name" value="Bira Bifunctional Protein, Domain 2"/>
    <property type="match status" value="1"/>
</dbReference>
<feature type="domain" description="Aminoacyl-transfer RNA synthetases class-II family profile" evidence="12">
    <location>
        <begin position="295"/>
        <end position="568"/>
    </location>
</feature>
<keyword evidence="8" id="KW-0648">Protein biosynthesis</keyword>
<evidence type="ECO:0000259" key="13">
    <source>
        <dbReference type="PROSITE" id="PS51880"/>
    </source>
</evidence>
<keyword evidence="4" id="KW-0963">Cytoplasm</keyword>
<dbReference type="InterPro" id="IPR036621">
    <property type="entry name" value="Anticodon-bd_dom_sf"/>
</dbReference>
<evidence type="ECO:0000256" key="6">
    <source>
        <dbReference type="ARBA" id="ARBA00022741"/>
    </source>
</evidence>
<evidence type="ECO:0000256" key="4">
    <source>
        <dbReference type="ARBA" id="ARBA00022490"/>
    </source>
</evidence>
<keyword evidence="7" id="KW-0067">ATP-binding</keyword>
<dbReference type="PROSITE" id="PS51880">
    <property type="entry name" value="TGS"/>
    <property type="match status" value="1"/>
</dbReference>
<comment type="catalytic activity">
    <reaction evidence="11">
        <text>tRNA(Thr) + L-threonine + ATP = L-threonyl-tRNA(Thr) + AMP + diphosphate + H(+)</text>
        <dbReference type="Rhea" id="RHEA:24624"/>
        <dbReference type="Rhea" id="RHEA-COMP:9670"/>
        <dbReference type="Rhea" id="RHEA-COMP:9704"/>
        <dbReference type="ChEBI" id="CHEBI:15378"/>
        <dbReference type="ChEBI" id="CHEBI:30616"/>
        <dbReference type="ChEBI" id="CHEBI:33019"/>
        <dbReference type="ChEBI" id="CHEBI:57926"/>
        <dbReference type="ChEBI" id="CHEBI:78442"/>
        <dbReference type="ChEBI" id="CHEBI:78534"/>
        <dbReference type="ChEBI" id="CHEBI:456215"/>
        <dbReference type="EC" id="6.1.1.3"/>
    </reaction>
</comment>